<keyword evidence="4 6" id="KW-0238">DNA-binding</keyword>
<dbReference type="GO" id="GO:0005694">
    <property type="term" value="C:chromosome"/>
    <property type="evidence" value="ECO:0007669"/>
    <property type="project" value="InterPro"/>
</dbReference>
<dbReference type="KEGG" id="tbl:TBLA_0E03140"/>
<dbReference type="InterPro" id="IPR014727">
    <property type="entry name" value="TopoI_cat_a/b-sub_euk"/>
</dbReference>
<dbReference type="GO" id="GO:0007076">
    <property type="term" value="P:mitotic chromosome condensation"/>
    <property type="evidence" value="ECO:0007669"/>
    <property type="project" value="EnsemblFungi"/>
</dbReference>
<dbReference type="Pfam" id="PF01028">
    <property type="entry name" value="Topoisom_I"/>
    <property type="match status" value="1"/>
</dbReference>
<dbReference type="GO" id="GO:0007097">
    <property type="term" value="P:nuclear migration"/>
    <property type="evidence" value="ECO:0007669"/>
    <property type="project" value="EnsemblFungi"/>
</dbReference>
<evidence type="ECO:0000313" key="12">
    <source>
        <dbReference type="Proteomes" id="UP000002866"/>
    </source>
</evidence>
<dbReference type="SUPFAM" id="SSF56741">
    <property type="entry name" value="Eukaryotic DNA topoisomerase I, N-terminal DNA-binding fragment"/>
    <property type="match status" value="1"/>
</dbReference>
<dbReference type="PROSITE" id="PS52038">
    <property type="entry name" value="TOPO_IB_2"/>
    <property type="match status" value="1"/>
</dbReference>
<evidence type="ECO:0000256" key="7">
    <source>
        <dbReference type="RuleBase" id="RU365101"/>
    </source>
</evidence>
<dbReference type="InterPro" id="IPR013499">
    <property type="entry name" value="TopoI_euk"/>
</dbReference>
<dbReference type="InterPro" id="IPR008336">
    <property type="entry name" value="TopoI_DNA-bd_euk"/>
</dbReference>
<dbReference type="HOGENOM" id="CLU_009193_1_0_1"/>
<proteinExistence type="inferred from homology"/>
<evidence type="ECO:0000256" key="4">
    <source>
        <dbReference type="ARBA" id="ARBA00023125"/>
    </source>
</evidence>
<feature type="compositionally biased region" description="Basic residues" evidence="9">
    <location>
        <begin position="189"/>
        <end position="199"/>
    </location>
</feature>
<keyword evidence="3 6" id="KW-0799">Topoisomerase</keyword>
<evidence type="ECO:0000256" key="8">
    <source>
        <dbReference type="SAM" id="Coils"/>
    </source>
</evidence>
<name>I2H4R6_HENB6</name>
<dbReference type="EMBL" id="HE806320">
    <property type="protein sequence ID" value="CCH61368.1"/>
    <property type="molecule type" value="Genomic_DNA"/>
</dbReference>
<dbReference type="SMART" id="SM00435">
    <property type="entry name" value="TOPEUc"/>
    <property type="match status" value="1"/>
</dbReference>
<dbReference type="PRINTS" id="PR00416">
    <property type="entry name" value="EUTPISMRASEI"/>
</dbReference>
<dbReference type="STRING" id="1071380.I2H4R6"/>
<dbReference type="InterPro" id="IPR018521">
    <property type="entry name" value="TopoIB_AS"/>
</dbReference>
<dbReference type="CDD" id="cd03488">
    <property type="entry name" value="Topoisomer_IB_N_htopoI_like"/>
    <property type="match status" value="1"/>
</dbReference>
<comment type="similarity">
    <text evidence="2 6 7">Belongs to the type IB topoisomerase family.</text>
</comment>
<dbReference type="Proteomes" id="UP000002866">
    <property type="component" value="Chromosome 5"/>
</dbReference>
<dbReference type="CDD" id="cd00659">
    <property type="entry name" value="Topo_IB_C"/>
    <property type="match status" value="1"/>
</dbReference>
<dbReference type="InterPro" id="IPR051062">
    <property type="entry name" value="Topoisomerase_IB"/>
</dbReference>
<dbReference type="GO" id="GO:0005739">
    <property type="term" value="C:mitochondrion"/>
    <property type="evidence" value="ECO:0007669"/>
    <property type="project" value="EnsemblFungi"/>
</dbReference>
<gene>
    <name evidence="11" type="primary">TBLA0E03140</name>
    <name evidence="11" type="ORF">TBLA_0E03140</name>
</gene>
<dbReference type="GO" id="GO:0009303">
    <property type="term" value="P:rRNA transcription"/>
    <property type="evidence" value="ECO:0007669"/>
    <property type="project" value="EnsemblFungi"/>
</dbReference>
<dbReference type="GO" id="GO:0000183">
    <property type="term" value="P:rDNA heterochromatin formation"/>
    <property type="evidence" value="ECO:0007669"/>
    <property type="project" value="EnsemblFungi"/>
</dbReference>
<evidence type="ECO:0000259" key="10">
    <source>
        <dbReference type="SMART" id="SM00435"/>
    </source>
</evidence>
<dbReference type="FunFam" id="1.10.132.10:FF:000003">
    <property type="entry name" value="DNA topoisomerase I"/>
    <property type="match status" value="1"/>
</dbReference>
<dbReference type="EC" id="5.6.2.1" evidence="7"/>
<comment type="function">
    <text evidence="7">Releases the supercoiling and torsional tension of DNA introduced during the DNA replication and transcription by transiently cleaving and rejoining one strand of the DNA duplex. Introduces a single-strand break via transesterification at the specific target site 5'-[CT]CCTTp site in duplex DNA. The scissile phosphodiester is attacked by the catalytic tyrosine of the enzyme, resulting in the formation of a DNA-(3'-phosphotyrosyl)-enzyme intermediate and the expulsion of a 5'-OH DNA strand. The free DNA strand then undergoes passage around the unbroken strand thus removing DNA supercoils. Finally, in the religation step, the DNA 5'-OH attacks the covalent intermediate to expel the active-site tyrosine and restore the DNA phosphodiester backbone.</text>
</comment>
<dbReference type="FunFam" id="3.90.15.10:FF:000002">
    <property type="entry name" value="DNA topoisomerase I"/>
    <property type="match status" value="1"/>
</dbReference>
<dbReference type="Gene3D" id="1.10.132.10">
    <property type="match status" value="1"/>
</dbReference>
<dbReference type="GO" id="GO:0003917">
    <property type="term" value="F:DNA topoisomerase type I (single strand cut, ATP-independent) activity"/>
    <property type="evidence" value="ECO:0007669"/>
    <property type="project" value="UniProtKB-UniRule"/>
</dbReference>
<accession>I2H4R6</accession>
<feature type="compositionally biased region" description="Basic residues" evidence="9">
    <location>
        <begin position="78"/>
        <end position="87"/>
    </location>
</feature>
<dbReference type="GeneID" id="14496441"/>
<dbReference type="Gene3D" id="2.170.11.10">
    <property type="entry name" value="DNA Topoisomerase I, domain 2"/>
    <property type="match status" value="1"/>
</dbReference>
<evidence type="ECO:0000256" key="5">
    <source>
        <dbReference type="ARBA" id="ARBA00023235"/>
    </source>
</evidence>
<dbReference type="Pfam" id="PF02919">
    <property type="entry name" value="Topoisom_I_N"/>
    <property type="match status" value="1"/>
</dbReference>
<dbReference type="InterPro" id="IPR013034">
    <property type="entry name" value="DNA_topo_DNA_db_N_dom1"/>
</dbReference>
<dbReference type="eggNOG" id="KOG0981">
    <property type="taxonomic scope" value="Eukaryota"/>
</dbReference>
<dbReference type="GO" id="GO:0000019">
    <property type="term" value="P:regulation of mitotic recombination"/>
    <property type="evidence" value="ECO:0007669"/>
    <property type="project" value="EnsemblFungi"/>
</dbReference>
<dbReference type="InterPro" id="IPR013030">
    <property type="entry name" value="DNA_topo_DNA_db_N_dom2"/>
</dbReference>
<evidence type="ECO:0000313" key="11">
    <source>
        <dbReference type="EMBL" id="CCH61368.1"/>
    </source>
</evidence>
<dbReference type="FunFam" id="1.10.10.41:FF:000001">
    <property type="entry name" value="DNA topoisomerase I"/>
    <property type="match status" value="1"/>
</dbReference>
<dbReference type="PANTHER" id="PTHR10290:SF3">
    <property type="entry name" value="DNA TOPOISOMERASE 1"/>
    <property type="match status" value="1"/>
</dbReference>
<dbReference type="Gene3D" id="3.90.15.10">
    <property type="entry name" value="Topoisomerase I, Chain A, domain 3"/>
    <property type="match status" value="1"/>
</dbReference>
<dbReference type="PROSITE" id="PS00176">
    <property type="entry name" value="TOPO_IB_1"/>
    <property type="match status" value="1"/>
</dbReference>
<dbReference type="OMA" id="HRWKEVK"/>
<dbReference type="FunFam" id="2.170.11.10:FF:000001">
    <property type="entry name" value="DNA topoisomerase I"/>
    <property type="match status" value="1"/>
</dbReference>
<keyword evidence="12" id="KW-1185">Reference proteome</keyword>
<feature type="compositionally biased region" description="Acidic residues" evidence="9">
    <location>
        <begin position="91"/>
        <end position="107"/>
    </location>
</feature>
<evidence type="ECO:0000256" key="6">
    <source>
        <dbReference type="PROSITE-ProRule" id="PRU01382"/>
    </source>
</evidence>
<feature type="coiled-coil region" evidence="8">
    <location>
        <begin position="798"/>
        <end position="825"/>
    </location>
</feature>
<dbReference type="AlphaFoldDB" id="I2H4R6"/>
<organism evidence="11 12">
    <name type="scientific">Henningerozyma blattae (strain ATCC 34711 / CBS 6284 / DSM 70876 / NBRC 10599 / NRRL Y-10934 / UCD 77-7)</name>
    <name type="common">Yeast</name>
    <name type="synonym">Tetrapisispora blattae</name>
    <dbReference type="NCBI Taxonomy" id="1071380"/>
    <lineage>
        <taxon>Eukaryota</taxon>
        <taxon>Fungi</taxon>
        <taxon>Dikarya</taxon>
        <taxon>Ascomycota</taxon>
        <taxon>Saccharomycotina</taxon>
        <taxon>Saccharomycetes</taxon>
        <taxon>Saccharomycetales</taxon>
        <taxon>Saccharomycetaceae</taxon>
        <taxon>Henningerozyma</taxon>
    </lineage>
</organism>
<dbReference type="Gene3D" id="1.10.10.41">
    <property type="entry name" value="Yeast DNA topoisomerase - domain 1"/>
    <property type="match status" value="1"/>
</dbReference>
<dbReference type="InterPro" id="IPR001631">
    <property type="entry name" value="TopoI"/>
</dbReference>
<dbReference type="GO" id="GO:0006357">
    <property type="term" value="P:regulation of transcription by RNA polymerase II"/>
    <property type="evidence" value="ECO:0007669"/>
    <property type="project" value="EnsemblFungi"/>
</dbReference>
<dbReference type="Pfam" id="PF14370">
    <property type="entry name" value="Topo_C_assoc"/>
    <property type="match status" value="1"/>
</dbReference>
<reference evidence="11 12" key="1">
    <citation type="journal article" date="2011" name="Proc. Natl. Acad. Sci. U.S.A.">
        <title>Evolutionary erosion of yeast sex chromosomes by mating-type switching accidents.</title>
        <authorList>
            <person name="Gordon J.L."/>
            <person name="Armisen D."/>
            <person name="Proux-Wera E."/>
            <person name="Oheigeartaigh S.S."/>
            <person name="Byrne K.P."/>
            <person name="Wolfe K.H."/>
        </authorList>
    </citation>
    <scope>NUCLEOTIDE SEQUENCE [LARGE SCALE GENOMIC DNA]</scope>
    <source>
        <strain evidence="12">ATCC 34711 / CBS 6284 / DSM 70876 / NBRC 10599 / NRRL Y-10934 / UCD 77-7</strain>
    </source>
</reference>
<dbReference type="GO" id="GO:0005730">
    <property type="term" value="C:nucleolus"/>
    <property type="evidence" value="ECO:0007669"/>
    <property type="project" value="EnsemblFungi"/>
</dbReference>
<dbReference type="RefSeq" id="XP_004180887.1">
    <property type="nucleotide sequence ID" value="XM_004180839.1"/>
</dbReference>
<dbReference type="InterPro" id="IPR013500">
    <property type="entry name" value="TopoI_cat_euk"/>
</dbReference>
<dbReference type="InterPro" id="IPR025834">
    <property type="entry name" value="TopoI_C_dom"/>
</dbReference>
<evidence type="ECO:0000256" key="9">
    <source>
        <dbReference type="SAM" id="MobiDB-lite"/>
    </source>
</evidence>
<feature type="compositionally biased region" description="Acidic residues" evidence="9">
    <location>
        <begin position="19"/>
        <end position="28"/>
    </location>
</feature>
<dbReference type="GO" id="GO:0003677">
    <property type="term" value="F:DNA binding"/>
    <property type="evidence" value="ECO:0007669"/>
    <property type="project" value="UniProtKB-UniRule"/>
</dbReference>
<dbReference type="GO" id="GO:0006265">
    <property type="term" value="P:DNA topological change"/>
    <property type="evidence" value="ECO:0007669"/>
    <property type="project" value="UniProtKB-UniRule"/>
</dbReference>
<feature type="domain" description="DNA topoisomerase I eukaryotic-type" evidence="10">
    <location>
        <begin position="402"/>
        <end position="851"/>
    </location>
</feature>
<dbReference type="GO" id="GO:0006271">
    <property type="term" value="P:DNA strand elongation involved in DNA replication"/>
    <property type="evidence" value="ECO:0007669"/>
    <property type="project" value="EnsemblFungi"/>
</dbReference>
<feature type="active site" description="O-(3'-phospho-DNA)-tyrosine intermediate" evidence="6">
    <location>
        <position position="837"/>
    </location>
</feature>
<dbReference type="PANTHER" id="PTHR10290">
    <property type="entry name" value="DNA TOPOISOMERASE I"/>
    <property type="match status" value="1"/>
</dbReference>
<sequence>MTTGLELKSKPIPSKGLSADEDDEDDDIPLSINLKKRSHSRIASKEDDDQDNEEEEDDDDEDVVLAKNNTSSKTSRASTRKKPRKTRIQYNEDEDEDKNTNDNDDEDYGVKSEIDSDSALSQGSQSSATTVTSSSSKPSPKKVRKTASTTASKSKTKSQTKSKSNTKVKKEVTTTTSKKVKKETTSTSKKIKKETKPKKIKVENDSQIAQDTEEYKTLKVSKVKEENIDETTTDENDNKYKWWEANKDDDDTIKWTTLSHNGVIFPPDYEPLPSHVKLYYDGKPVDLPPSSEEVAGFYAALLETDHGKNPVFQKNFFNDFLQVLKEAGGTRNNIKIKKFELCDFTKMYDYFELKKQEKKALSSQEKKQIKLDKEKFEEPYKFCMLDGRKEQVGNFKIEPPDLFRGRGAHPKTGKLKRRVFPEDVVLNLDKDSKTPEPPEGHQWGEIRHDNTVQWLAMWRENISNSFKYVRLAANSSLKGQNDLKKFEKARQLKSHIDNIRKDYRKNLKSKVMLDRQKAVAIYLIDVFALRAGGEKSDDEADTVGCCSLRYEHITLKPPQTVVFDFLGKDSIRYYQEVEVDKQVFKDLTIFKRPPKQPGDQLFDRLDPSILNKHLQNYMPGLTAKVFRTYNASKTMQDQLDLIPNEGTIAEKILKYNAANRTVAILCNHQRSVGKNHAVSVQKSGEKIRELEWEKIRLKKGILQLEPKELKKDKKYFEEINDMKDDEIQTIMKAIIDREIERCHKRFARENDKKKFEGEELLTEDDLKEWLDKIEEKKAAFDKELETGIIELKPSLNTVEKLRAQIEKFENRIQTRSVQLKDKEDNSQVSLGTSKLNYIDPRLTVVFCKKYGVPIEKLFTKTLRDKFQWAIESVDENWKF</sequence>
<dbReference type="InParanoid" id="I2H4R6"/>
<dbReference type="InterPro" id="IPR048045">
    <property type="entry name" value="Topoisomer_I_DNA-bd"/>
</dbReference>
<evidence type="ECO:0000256" key="1">
    <source>
        <dbReference type="ARBA" id="ARBA00000213"/>
    </source>
</evidence>
<dbReference type="FunCoup" id="I2H4R6">
    <property type="interactions" value="852"/>
</dbReference>
<keyword evidence="8" id="KW-0175">Coiled coil</keyword>
<feature type="compositionally biased region" description="Basic residues" evidence="9">
    <location>
        <begin position="154"/>
        <end position="167"/>
    </location>
</feature>
<feature type="compositionally biased region" description="Acidic residues" evidence="9">
    <location>
        <begin position="46"/>
        <end position="63"/>
    </location>
</feature>
<keyword evidence="5 6" id="KW-0413">Isomerase</keyword>
<dbReference type="InterPro" id="IPR014711">
    <property type="entry name" value="TopoI_cat_a-hlx-sub_euk"/>
</dbReference>
<dbReference type="SUPFAM" id="SSF56349">
    <property type="entry name" value="DNA breaking-rejoining enzymes"/>
    <property type="match status" value="1"/>
</dbReference>
<protein>
    <recommendedName>
        <fullName evidence="7">DNA topoisomerase I</fullName>
        <ecNumber evidence="7">5.6.2.1</ecNumber>
    </recommendedName>
    <alternativeName>
        <fullName evidence="7">DNA topoisomerase 1</fullName>
    </alternativeName>
</protein>
<dbReference type="InterPro" id="IPR011010">
    <property type="entry name" value="DNA_brk_join_enz"/>
</dbReference>
<evidence type="ECO:0000256" key="3">
    <source>
        <dbReference type="ARBA" id="ARBA00023029"/>
    </source>
</evidence>
<feature type="region of interest" description="Disordered" evidence="9">
    <location>
        <begin position="1"/>
        <end position="206"/>
    </location>
</feature>
<dbReference type="InterPro" id="IPR036202">
    <property type="entry name" value="TopoI_DNA-bd_euk_N_sf"/>
</dbReference>
<feature type="compositionally biased region" description="Low complexity" evidence="9">
    <location>
        <begin position="117"/>
        <end position="138"/>
    </location>
</feature>
<dbReference type="OrthoDB" id="47179at2759"/>
<dbReference type="GO" id="GO:0006368">
    <property type="term" value="P:transcription elongation by RNA polymerase II"/>
    <property type="evidence" value="ECO:0007669"/>
    <property type="project" value="EnsemblFungi"/>
</dbReference>
<comment type="catalytic activity">
    <reaction evidence="1 6 7">
        <text>ATP-independent breakage of single-stranded DNA, followed by passage and rejoining.</text>
        <dbReference type="EC" id="5.6.2.1"/>
    </reaction>
</comment>
<evidence type="ECO:0000256" key="2">
    <source>
        <dbReference type="ARBA" id="ARBA00006645"/>
    </source>
</evidence>